<keyword evidence="2" id="KW-1185">Reference proteome</keyword>
<protein>
    <submittedName>
        <fullName evidence="1">Uncharacterized protein</fullName>
    </submittedName>
</protein>
<proteinExistence type="predicted"/>
<dbReference type="AlphaFoldDB" id="A0A4S8KNX7"/>
<reference evidence="1 2" key="1">
    <citation type="journal article" date="2019" name="Nat. Ecol. Evol.">
        <title>Megaphylogeny resolves global patterns of mushroom evolution.</title>
        <authorList>
            <person name="Varga T."/>
            <person name="Krizsan K."/>
            <person name="Foldi C."/>
            <person name="Dima B."/>
            <person name="Sanchez-Garcia M."/>
            <person name="Sanchez-Ramirez S."/>
            <person name="Szollosi G.J."/>
            <person name="Szarkandi J.G."/>
            <person name="Papp V."/>
            <person name="Albert L."/>
            <person name="Andreopoulos W."/>
            <person name="Angelini C."/>
            <person name="Antonin V."/>
            <person name="Barry K.W."/>
            <person name="Bougher N.L."/>
            <person name="Buchanan P."/>
            <person name="Buyck B."/>
            <person name="Bense V."/>
            <person name="Catcheside P."/>
            <person name="Chovatia M."/>
            <person name="Cooper J."/>
            <person name="Damon W."/>
            <person name="Desjardin D."/>
            <person name="Finy P."/>
            <person name="Geml J."/>
            <person name="Haridas S."/>
            <person name="Hughes K."/>
            <person name="Justo A."/>
            <person name="Karasinski D."/>
            <person name="Kautmanova I."/>
            <person name="Kiss B."/>
            <person name="Kocsube S."/>
            <person name="Kotiranta H."/>
            <person name="LaButti K.M."/>
            <person name="Lechner B.E."/>
            <person name="Liimatainen K."/>
            <person name="Lipzen A."/>
            <person name="Lukacs Z."/>
            <person name="Mihaltcheva S."/>
            <person name="Morgado L.N."/>
            <person name="Niskanen T."/>
            <person name="Noordeloos M.E."/>
            <person name="Ohm R.A."/>
            <person name="Ortiz-Santana B."/>
            <person name="Ovrebo C."/>
            <person name="Racz N."/>
            <person name="Riley R."/>
            <person name="Savchenko A."/>
            <person name="Shiryaev A."/>
            <person name="Soop K."/>
            <person name="Spirin V."/>
            <person name="Szebenyi C."/>
            <person name="Tomsovsky M."/>
            <person name="Tulloss R.E."/>
            <person name="Uehling J."/>
            <person name="Grigoriev I.V."/>
            <person name="Vagvolgyi C."/>
            <person name="Papp T."/>
            <person name="Martin F.M."/>
            <person name="Miettinen O."/>
            <person name="Hibbett D.S."/>
            <person name="Nagy L.G."/>
        </authorList>
    </citation>
    <scope>NUCLEOTIDE SEQUENCE [LARGE SCALE GENOMIC DNA]</scope>
    <source>
        <strain evidence="1 2">CBS 962.96</strain>
    </source>
</reference>
<gene>
    <name evidence="1" type="ORF">K435DRAFT_555564</name>
</gene>
<evidence type="ECO:0000313" key="1">
    <source>
        <dbReference type="EMBL" id="THU77290.1"/>
    </source>
</evidence>
<accession>A0A4S8KNX7</accession>
<dbReference type="Proteomes" id="UP000297245">
    <property type="component" value="Unassembled WGS sequence"/>
</dbReference>
<feature type="non-terminal residue" evidence="1">
    <location>
        <position position="1"/>
    </location>
</feature>
<dbReference type="EMBL" id="ML180489">
    <property type="protein sequence ID" value="THU77290.1"/>
    <property type="molecule type" value="Genomic_DNA"/>
</dbReference>
<name>A0A4S8KNX7_DENBC</name>
<organism evidence="1 2">
    <name type="scientific">Dendrothele bispora (strain CBS 962.96)</name>
    <dbReference type="NCBI Taxonomy" id="1314807"/>
    <lineage>
        <taxon>Eukaryota</taxon>
        <taxon>Fungi</taxon>
        <taxon>Dikarya</taxon>
        <taxon>Basidiomycota</taxon>
        <taxon>Agaricomycotina</taxon>
        <taxon>Agaricomycetes</taxon>
        <taxon>Agaricomycetidae</taxon>
        <taxon>Agaricales</taxon>
        <taxon>Agaricales incertae sedis</taxon>
        <taxon>Dendrothele</taxon>
    </lineage>
</organism>
<evidence type="ECO:0000313" key="2">
    <source>
        <dbReference type="Proteomes" id="UP000297245"/>
    </source>
</evidence>
<sequence>TFGQSTIWKFNNNASAMKSKLAARDFEDLLQCSIPVFDGLMPTTSENNIILDLLWDECAWHALAKLLLHTETTLHIFDKTTVSLGNSLQQFSRQVAGRYYTTELPQKEAARGQRHAALVKKAIKKIGGKAKPFNLDTCKLHSLGDYAAAIHMFGTTDNYTTQIVS</sequence>
<dbReference type="OrthoDB" id="3269417at2759"/>
<feature type="non-terminal residue" evidence="1">
    <location>
        <position position="165"/>
    </location>
</feature>